<organism evidence="2 3">
    <name type="scientific">Eumeta variegata</name>
    <name type="common">Bagworm moth</name>
    <name type="synonym">Eumeta japonica</name>
    <dbReference type="NCBI Taxonomy" id="151549"/>
    <lineage>
        <taxon>Eukaryota</taxon>
        <taxon>Metazoa</taxon>
        <taxon>Ecdysozoa</taxon>
        <taxon>Arthropoda</taxon>
        <taxon>Hexapoda</taxon>
        <taxon>Insecta</taxon>
        <taxon>Pterygota</taxon>
        <taxon>Neoptera</taxon>
        <taxon>Endopterygota</taxon>
        <taxon>Lepidoptera</taxon>
        <taxon>Glossata</taxon>
        <taxon>Ditrysia</taxon>
        <taxon>Tineoidea</taxon>
        <taxon>Psychidae</taxon>
        <taxon>Oiketicinae</taxon>
        <taxon>Eumeta</taxon>
    </lineage>
</organism>
<dbReference type="AlphaFoldDB" id="A0A4C1Z386"/>
<name>A0A4C1Z386_EUMVA</name>
<protein>
    <submittedName>
        <fullName evidence="2">Uncharacterized protein</fullName>
    </submittedName>
</protein>
<reference evidence="2 3" key="1">
    <citation type="journal article" date="2019" name="Commun. Biol.">
        <title>The bagworm genome reveals a unique fibroin gene that provides high tensile strength.</title>
        <authorList>
            <person name="Kono N."/>
            <person name="Nakamura H."/>
            <person name="Ohtoshi R."/>
            <person name="Tomita M."/>
            <person name="Numata K."/>
            <person name="Arakawa K."/>
        </authorList>
    </citation>
    <scope>NUCLEOTIDE SEQUENCE [LARGE SCALE GENOMIC DNA]</scope>
</reference>
<accession>A0A4C1Z386</accession>
<dbReference type="Proteomes" id="UP000299102">
    <property type="component" value="Unassembled WGS sequence"/>
</dbReference>
<sequence>MKKAADELYQLPETDTESSAPSEENEEWKTNGKNKHSDFLYIQTLYNGNQEEQNKLKTRKVVDELYQLSLAPKVYLSKENETLWSGSATMLYRPHGALFSALN</sequence>
<evidence type="ECO:0000256" key="1">
    <source>
        <dbReference type="SAM" id="MobiDB-lite"/>
    </source>
</evidence>
<evidence type="ECO:0000313" key="3">
    <source>
        <dbReference type="Proteomes" id="UP000299102"/>
    </source>
</evidence>
<feature type="region of interest" description="Disordered" evidence="1">
    <location>
        <begin position="1"/>
        <end position="33"/>
    </location>
</feature>
<keyword evidence="3" id="KW-1185">Reference proteome</keyword>
<dbReference type="EMBL" id="BGZK01001609">
    <property type="protein sequence ID" value="GBP83221.1"/>
    <property type="molecule type" value="Genomic_DNA"/>
</dbReference>
<proteinExistence type="predicted"/>
<evidence type="ECO:0000313" key="2">
    <source>
        <dbReference type="EMBL" id="GBP83221.1"/>
    </source>
</evidence>
<comment type="caution">
    <text evidence="2">The sequence shown here is derived from an EMBL/GenBank/DDBJ whole genome shotgun (WGS) entry which is preliminary data.</text>
</comment>
<gene>
    <name evidence="2" type="ORF">EVAR_66772_1</name>
</gene>